<dbReference type="Gene3D" id="3.40.50.1820">
    <property type="entry name" value="alpha/beta hydrolase"/>
    <property type="match status" value="1"/>
</dbReference>
<organism evidence="5 6">
    <name type="scientific">Pristionchus pacificus</name>
    <name type="common">Parasitic nematode worm</name>
    <dbReference type="NCBI Taxonomy" id="54126"/>
    <lineage>
        <taxon>Eukaryota</taxon>
        <taxon>Metazoa</taxon>
        <taxon>Ecdysozoa</taxon>
        <taxon>Nematoda</taxon>
        <taxon>Chromadorea</taxon>
        <taxon>Rhabditida</taxon>
        <taxon>Rhabditina</taxon>
        <taxon>Diplogasteromorpha</taxon>
        <taxon>Diplogasteroidea</taxon>
        <taxon>Neodiplogasteridae</taxon>
        <taxon>Pristionchus</taxon>
    </lineage>
</organism>
<comment type="similarity">
    <text evidence="1 4">Belongs to the type-B carboxylesterase/lipase family.</text>
</comment>
<name>A0A2A6CBC4_PRIPA</name>
<dbReference type="SUPFAM" id="SSF53474">
    <property type="entry name" value="alpha/beta-Hydrolases"/>
    <property type="match status" value="1"/>
</dbReference>
<evidence type="ECO:0000313" key="6">
    <source>
        <dbReference type="Proteomes" id="UP000005239"/>
    </source>
</evidence>
<reference evidence="5" key="2">
    <citation type="submission" date="2022-06" db="UniProtKB">
        <authorList>
            <consortium name="EnsemblMetazoa"/>
        </authorList>
    </citation>
    <scope>IDENTIFICATION</scope>
    <source>
        <strain evidence="5">PS312</strain>
    </source>
</reference>
<dbReference type="InterPro" id="IPR002018">
    <property type="entry name" value="CarbesteraseB"/>
</dbReference>
<dbReference type="GO" id="GO:0052689">
    <property type="term" value="F:carboxylic ester hydrolase activity"/>
    <property type="evidence" value="ECO:0007669"/>
    <property type="project" value="UniProtKB-KW"/>
</dbReference>
<dbReference type="PANTHER" id="PTHR45580:SF6">
    <property type="entry name" value="CARBOXYLESTERASE TYPE B DOMAIN-CONTAINING PROTEIN"/>
    <property type="match status" value="1"/>
</dbReference>
<proteinExistence type="inferred from homology"/>
<dbReference type="EnsemblMetazoa" id="PPA17279.1">
    <property type="protein sequence ID" value="PPA17279.1"/>
    <property type="gene ID" value="WBGene00106833"/>
</dbReference>
<sequence length="546" mass="61714">MVLLSLLLLLPIASSLSNFPIVSTSYGKVRGYEYRAKNGFVGEIFKFWCRMCATFFSVERICDRILRGLSESEHLHFERSTSSCPVILYIHGGVALFDGTMMFADEALITNFASVIMVTTEYRLGVFGVMALGDENVLPANIAIHDVLEALRFTRKEIHNFGGDKDQISIMGHSTGATIVLTMSFSPGINKPGEPPLFARAIAMSGSTNYEDEEKQVKRSHDVAAKLGCEGSAQEIVDCMLPISTEKILDVAFKTGGLDVFSKTQLNDLTMAGELMPIENVKELREKQKVTKLMLGTTLYEMEMKPFNTSSTVNNEVNLILGVKNEEECTQKYFADKKSGKFVSQYSGQSQAFFVTKWLFSEAQTKAGGEVYLYQYDYPAHAIHTDDVSYVMGFHDHAKDVNEEWLSRTYPIYFANFAKGLPPAPDWTPVVPELMNYYSVNKSFTDGVSPEMKTGYHRDIIDYYKGIVQYDDNLSKIKKKLLNAPVQYKELIVLTTERVNIRDILFYSIILGVLLFLVFKSYQCWRERQRSAEESPLLIDRLNNNE</sequence>
<dbReference type="PROSITE" id="PS00122">
    <property type="entry name" value="CARBOXYLESTERASE_B_1"/>
    <property type="match status" value="1"/>
</dbReference>
<evidence type="ECO:0000256" key="1">
    <source>
        <dbReference type="ARBA" id="ARBA00005964"/>
    </source>
</evidence>
<dbReference type="InterPro" id="IPR019826">
    <property type="entry name" value="Carboxylesterase_B_AS"/>
</dbReference>
<keyword evidence="3 4" id="KW-0378">Hydrolase</keyword>
<evidence type="ECO:0000256" key="4">
    <source>
        <dbReference type="RuleBase" id="RU361235"/>
    </source>
</evidence>
<evidence type="ECO:0000313" key="5">
    <source>
        <dbReference type="EnsemblMetazoa" id="PPA17279.1"/>
    </source>
</evidence>
<dbReference type="Proteomes" id="UP000005239">
    <property type="component" value="Unassembled WGS sequence"/>
</dbReference>
<accession>A0A8R1YFQ4</accession>
<dbReference type="PANTHER" id="PTHR45580">
    <property type="entry name" value="PROTEIN CBG05369"/>
    <property type="match status" value="1"/>
</dbReference>
<dbReference type="InterPro" id="IPR029058">
    <property type="entry name" value="AB_hydrolase_fold"/>
</dbReference>
<keyword evidence="6" id="KW-1185">Reference proteome</keyword>
<accession>A0A2A6CBC4</accession>
<dbReference type="EC" id="3.1.1.-" evidence="4"/>
<evidence type="ECO:0000256" key="2">
    <source>
        <dbReference type="ARBA" id="ARBA00022487"/>
    </source>
</evidence>
<reference evidence="6" key="1">
    <citation type="journal article" date="2008" name="Nat. Genet.">
        <title>The Pristionchus pacificus genome provides a unique perspective on nematode lifestyle and parasitism.</title>
        <authorList>
            <person name="Dieterich C."/>
            <person name="Clifton S.W."/>
            <person name="Schuster L.N."/>
            <person name="Chinwalla A."/>
            <person name="Delehaunty K."/>
            <person name="Dinkelacker I."/>
            <person name="Fulton L."/>
            <person name="Fulton R."/>
            <person name="Godfrey J."/>
            <person name="Minx P."/>
            <person name="Mitreva M."/>
            <person name="Roeseler W."/>
            <person name="Tian H."/>
            <person name="Witte H."/>
            <person name="Yang S.P."/>
            <person name="Wilson R.K."/>
            <person name="Sommer R.J."/>
        </authorList>
    </citation>
    <scope>NUCLEOTIDE SEQUENCE [LARGE SCALE GENOMIC DNA]</scope>
    <source>
        <strain evidence="6">PS312</strain>
    </source>
</reference>
<keyword evidence="2" id="KW-0719">Serine esterase</keyword>
<evidence type="ECO:0000256" key="3">
    <source>
        <dbReference type="ARBA" id="ARBA00022801"/>
    </source>
</evidence>
<gene>
    <name evidence="5" type="primary">WBGene00106833</name>
</gene>
<dbReference type="Pfam" id="PF00135">
    <property type="entry name" value="COesterase"/>
    <property type="match status" value="1"/>
</dbReference>
<dbReference type="AlphaFoldDB" id="A0A2A6CBC4"/>
<dbReference type="OrthoDB" id="6846267at2759"/>
<protein>
    <recommendedName>
        <fullName evidence="4">Carboxylic ester hydrolase</fullName>
        <ecNumber evidence="4">3.1.1.-</ecNumber>
    </recommendedName>
</protein>